<evidence type="ECO:0000256" key="2">
    <source>
        <dbReference type="ARBA" id="ARBA00023015"/>
    </source>
</evidence>
<dbReference type="InterPro" id="IPR036388">
    <property type="entry name" value="WH-like_DNA-bd_sf"/>
</dbReference>
<dbReference type="EMBL" id="VTPY01000005">
    <property type="protein sequence ID" value="KAA0011513.1"/>
    <property type="molecule type" value="Genomic_DNA"/>
</dbReference>
<evidence type="ECO:0000256" key="1">
    <source>
        <dbReference type="ARBA" id="ARBA00022849"/>
    </source>
</evidence>
<dbReference type="SUPFAM" id="SSF46785">
    <property type="entry name" value="Winged helix' DNA-binding domain"/>
    <property type="match status" value="1"/>
</dbReference>
<keyword evidence="3" id="KW-0238">DNA-binding</keyword>
<dbReference type="SMART" id="SM00418">
    <property type="entry name" value="HTH_ARSR"/>
    <property type="match status" value="1"/>
</dbReference>
<dbReference type="InterPro" id="IPR051081">
    <property type="entry name" value="HTH_MetalResp_TranReg"/>
</dbReference>
<dbReference type="GO" id="GO:0046685">
    <property type="term" value="P:response to arsenic-containing substance"/>
    <property type="evidence" value="ECO:0007669"/>
    <property type="project" value="UniProtKB-KW"/>
</dbReference>
<dbReference type="AlphaFoldDB" id="A0A7V7G000"/>
<dbReference type="PRINTS" id="PR00778">
    <property type="entry name" value="HTHARSR"/>
</dbReference>
<sequence>MDPVRVFKCLGDETRLMLMLLVLRESELCVCEMSHALQQSQPKISRHLAQLRQCVLLEDRREGQWVYYGLAPELPDWVMTILNAAASGQGERLEAVQTRLRGMGNRPERRLAMC</sequence>
<evidence type="ECO:0000256" key="4">
    <source>
        <dbReference type="ARBA" id="ARBA00023163"/>
    </source>
</evidence>
<keyword evidence="2" id="KW-0805">Transcription regulation</keyword>
<dbReference type="InterPro" id="IPR001845">
    <property type="entry name" value="HTH_ArsR_DNA-bd_dom"/>
</dbReference>
<keyword evidence="7" id="KW-1185">Reference proteome</keyword>
<evidence type="ECO:0000256" key="3">
    <source>
        <dbReference type="ARBA" id="ARBA00023125"/>
    </source>
</evidence>
<dbReference type="InterPro" id="IPR036390">
    <property type="entry name" value="WH_DNA-bd_sf"/>
</dbReference>
<feature type="domain" description="HTH arsR-type" evidence="5">
    <location>
        <begin position="1"/>
        <end position="89"/>
    </location>
</feature>
<evidence type="ECO:0000259" key="5">
    <source>
        <dbReference type="PROSITE" id="PS50987"/>
    </source>
</evidence>
<dbReference type="NCBIfam" id="NF007528">
    <property type="entry name" value="PRK10141.1"/>
    <property type="match status" value="1"/>
</dbReference>
<accession>A0A7V7G000</accession>
<reference evidence="6 7" key="1">
    <citation type="submission" date="2019-08" db="EMBL/GenBank/DDBJ databases">
        <title>Bioinformatics analysis of the strain L3 and L5.</title>
        <authorList>
            <person name="Li X."/>
        </authorList>
    </citation>
    <scope>NUCLEOTIDE SEQUENCE [LARGE SCALE GENOMIC DNA]</scope>
    <source>
        <strain evidence="6 7">L5</strain>
    </source>
</reference>
<name>A0A7V7G000_9GAMM</name>
<dbReference type="FunFam" id="1.10.10.10:FF:000279">
    <property type="entry name" value="Transcriptional regulator, ArsR family"/>
    <property type="match status" value="1"/>
</dbReference>
<dbReference type="PROSITE" id="PS50987">
    <property type="entry name" value="HTH_ARSR_2"/>
    <property type="match status" value="1"/>
</dbReference>
<dbReference type="CDD" id="cd00090">
    <property type="entry name" value="HTH_ARSR"/>
    <property type="match status" value="1"/>
</dbReference>
<dbReference type="Proteomes" id="UP000486760">
    <property type="component" value="Unassembled WGS sequence"/>
</dbReference>
<keyword evidence="1" id="KW-0059">Arsenical resistance</keyword>
<evidence type="ECO:0000313" key="7">
    <source>
        <dbReference type="Proteomes" id="UP000486760"/>
    </source>
</evidence>
<organism evidence="6 7">
    <name type="scientific">Billgrantia pellis</name>
    <dbReference type="NCBI Taxonomy" id="2606936"/>
    <lineage>
        <taxon>Bacteria</taxon>
        <taxon>Pseudomonadati</taxon>
        <taxon>Pseudomonadota</taxon>
        <taxon>Gammaproteobacteria</taxon>
        <taxon>Oceanospirillales</taxon>
        <taxon>Halomonadaceae</taxon>
        <taxon>Billgrantia</taxon>
    </lineage>
</organism>
<dbReference type="RefSeq" id="WP_149329114.1">
    <property type="nucleotide sequence ID" value="NZ_VTPY01000005.1"/>
</dbReference>
<dbReference type="Gene3D" id="1.10.10.10">
    <property type="entry name" value="Winged helix-like DNA-binding domain superfamily/Winged helix DNA-binding domain"/>
    <property type="match status" value="1"/>
</dbReference>
<dbReference type="PANTHER" id="PTHR33154:SF18">
    <property type="entry name" value="ARSENICAL RESISTANCE OPERON REPRESSOR"/>
    <property type="match status" value="1"/>
</dbReference>
<dbReference type="PANTHER" id="PTHR33154">
    <property type="entry name" value="TRANSCRIPTIONAL REGULATOR, ARSR FAMILY"/>
    <property type="match status" value="1"/>
</dbReference>
<dbReference type="GO" id="GO:0003700">
    <property type="term" value="F:DNA-binding transcription factor activity"/>
    <property type="evidence" value="ECO:0007669"/>
    <property type="project" value="InterPro"/>
</dbReference>
<dbReference type="GO" id="GO:0003677">
    <property type="term" value="F:DNA binding"/>
    <property type="evidence" value="ECO:0007669"/>
    <property type="project" value="UniProtKB-KW"/>
</dbReference>
<dbReference type="NCBIfam" id="NF033788">
    <property type="entry name" value="HTH_metalloreg"/>
    <property type="match status" value="1"/>
</dbReference>
<dbReference type="InterPro" id="IPR011991">
    <property type="entry name" value="ArsR-like_HTH"/>
</dbReference>
<proteinExistence type="predicted"/>
<keyword evidence="4" id="KW-0804">Transcription</keyword>
<comment type="caution">
    <text evidence="6">The sequence shown here is derived from an EMBL/GenBank/DDBJ whole genome shotgun (WGS) entry which is preliminary data.</text>
</comment>
<dbReference type="Pfam" id="PF01022">
    <property type="entry name" value="HTH_5"/>
    <property type="match status" value="1"/>
</dbReference>
<protein>
    <submittedName>
        <fullName evidence="6">Metalloregulator ArsR/SmtB family transcription factor</fullName>
    </submittedName>
</protein>
<gene>
    <name evidence="6" type="ORF">F0A17_14845</name>
</gene>
<evidence type="ECO:0000313" key="6">
    <source>
        <dbReference type="EMBL" id="KAA0011513.1"/>
    </source>
</evidence>